<evidence type="ECO:0000256" key="8">
    <source>
        <dbReference type="ARBA" id="ARBA00023136"/>
    </source>
</evidence>
<comment type="subcellular location">
    <subcellularLocation>
        <location evidence="1">Cell inner membrane</location>
        <topology evidence="1">Multi-pass membrane protein</topology>
    </subcellularLocation>
</comment>
<feature type="domain" description="ABC transporter" evidence="11">
    <location>
        <begin position="352"/>
        <end position="553"/>
    </location>
</feature>
<keyword evidence="8 10" id="KW-0472">Membrane</keyword>
<evidence type="ECO:0000259" key="12">
    <source>
        <dbReference type="PROSITE" id="PS50929"/>
    </source>
</evidence>
<dbReference type="NCBIfam" id="TIGR02868">
    <property type="entry name" value="CydC"/>
    <property type="match status" value="1"/>
</dbReference>
<dbReference type="GO" id="GO:0140359">
    <property type="term" value="F:ABC-type transporter activity"/>
    <property type="evidence" value="ECO:0007669"/>
    <property type="project" value="InterPro"/>
</dbReference>
<dbReference type="eggNOG" id="COG4987">
    <property type="taxonomic scope" value="Bacteria"/>
</dbReference>
<name>F1YN54_9ACTN</name>
<dbReference type="Gene3D" id="3.40.50.300">
    <property type="entry name" value="P-loop containing nucleotide triphosphate hydrolases"/>
    <property type="match status" value="1"/>
</dbReference>
<proteinExistence type="inferred from homology"/>
<dbReference type="InterPro" id="IPR027417">
    <property type="entry name" value="P-loop_NTPase"/>
</dbReference>
<dbReference type="Proteomes" id="UP000035065">
    <property type="component" value="Unassembled WGS sequence"/>
</dbReference>
<evidence type="ECO:0000256" key="3">
    <source>
        <dbReference type="ARBA" id="ARBA00022692"/>
    </source>
</evidence>
<keyword evidence="5 13" id="KW-0067">ATP-binding</keyword>
<dbReference type="InterPro" id="IPR011527">
    <property type="entry name" value="ABC1_TM_dom"/>
</dbReference>
<evidence type="ECO:0000313" key="14">
    <source>
        <dbReference type="Proteomes" id="UP000035065"/>
    </source>
</evidence>
<evidence type="ECO:0000259" key="11">
    <source>
        <dbReference type="PROSITE" id="PS50893"/>
    </source>
</evidence>
<evidence type="ECO:0000256" key="9">
    <source>
        <dbReference type="ARBA" id="ARBA00023455"/>
    </source>
</evidence>
<dbReference type="PROSITE" id="PS50893">
    <property type="entry name" value="ABC_TRANSPORTER_2"/>
    <property type="match status" value="1"/>
</dbReference>
<organism evidence="13 14">
    <name type="scientific">Gordonia neofelifaecis NRRL B-59395</name>
    <dbReference type="NCBI Taxonomy" id="644548"/>
    <lineage>
        <taxon>Bacteria</taxon>
        <taxon>Bacillati</taxon>
        <taxon>Actinomycetota</taxon>
        <taxon>Actinomycetes</taxon>
        <taxon>Mycobacteriales</taxon>
        <taxon>Gordoniaceae</taxon>
        <taxon>Gordonia</taxon>
    </lineage>
</organism>
<reference evidence="13 14" key="1">
    <citation type="journal article" date="2011" name="J. Bacteriol.">
        <title>Draft Genome Sequence of Gordonia neofelifaecis NRRL B-59395, a Cholesterol-Degrading Actinomycete.</title>
        <authorList>
            <person name="Ge F."/>
            <person name="Li W."/>
            <person name="Chen G."/>
            <person name="Liu Y."/>
            <person name="Zhang G."/>
            <person name="Yong B."/>
            <person name="Wang Q."/>
            <person name="Wang N."/>
            <person name="Huang Z."/>
            <person name="Li W."/>
            <person name="Wang J."/>
            <person name="Wu C."/>
            <person name="Xie Q."/>
            <person name="Liu G."/>
        </authorList>
    </citation>
    <scope>NUCLEOTIDE SEQUENCE [LARGE SCALE GENOMIC DNA]</scope>
    <source>
        <strain evidence="13 14">NRRL B-59395</strain>
    </source>
</reference>
<dbReference type="PANTHER" id="PTHR24221:SF654">
    <property type="entry name" value="ATP-BINDING CASSETTE SUB-FAMILY B MEMBER 6"/>
    <property type="match status" value="1"/>
</dbReference>
<dbReference type="SUPFAM" id="SSF90123">
    <property type="entry name" value="ABC transporter transmembrane region"/>
    <property type="match status" value="1"/>
</dbReference>
<evidence type="ECO:0000256" key="6">
    <source>
        <dbReference type="ARBA" id="ARBA00022967"/>
    </source>
</evidence>
<accession>F1YN54</accession>
<keyword evidence="2" id="KW-0997">Cell inner membrane</keyword>
<evidence type="ECO:0000256" key="4">
    <source>
        <dbReference type="ARBA" id="ARBA00022741"/>
    </source>
</evidence>
<gene>
    <name evidence="13" type="ORF">SCNU_16398</name>
</gene>
<dbReference type="Pfam" id="PF00005">
    <property type="entry name" value="ABC_tran"/>
    <property type="match status" value="1"/>
</dbReference>
<evidence type="ECO:0000313" key="13">
    <source>
        <dbReference type="EMBL" id="EGD53859.1"/>
    </source>
</evidence>
<evidence type="ECO:0000256" key="5">
    <source>
        <dbReference type="ARBA" id="ARBA00022840"/>
    </source>
</evidence>
<dbReference type="InterPro" id="IPR003439">
    <property type="entry name" value="ABC_transporter-like_ATP-bd"/>
</dbReference>
<dbReference type="GO" id="GO:0034775">
    <property type="term" value="P:glutathione transmembrane transport"/>
    <property type="evidence" value="ECO:0007669"/>
    <property type="project" value="InterPro"/>
</dbReference>
<keyword evidence="2" id="KW-1003">Cell membrane</keyword>
<dbReference type="InterPro" id="IPR003593">
    <property type="entry name" value="AAA+_ATPase"/>
</dbReference>
<feature type="transmembrane region" description="Helical" evidence="10">
    <location>
        <begin position="247"/>
        <end position="270"/>
    </location>
</feature>
<evidence type="ECO:0000256" key="1">
    <source>
        <dbReference type="ARBA" id="ARBA00004429"/>
    </source>
</evidence>
<evidence type="ECO:0000256" key="7">
    <source>
        <dbReference type="ARBA" id="ARBA00022989"/>
    </source>
</evidence>
<dbReference type="InterPro" id="IPR017871">
    <property type="entry name" value="ABC_transporter-like_CS"/>
</dbReference>
<protein>
    <submittedName>
        <fullName evidence="13">ABC transporter CydDC cysteine exporter (CydDC-E) family, permease/ATP-binding protein CydC</fullName>
    </submittedName>
</protein>
<dbReference type="GO" id="GO:0045454">
    <property type="term" value="P:cell redox homeostasis"/>
    <property type="evidence" value="ECO:0007669"/>
    <property type="project" value="InterPro"/>
</dbReference>
<dbReference type="GO" id="GO:0005886">
    <property type="term" value="C:plasma membrane"/>
    <property type="evidence" value="ECO:0007669"/>
    <property type="project" value="UniProtKB-SubCell"/>
</dbReference>
<dbReference type="GO" id="GO:0005524">
    <property type="term" value="F:ATP binding"/>
    <property type="evidence" value="ECO:0007669"/>
    <property type="project" value="UniProtKB-KW"/>
</dbReference>
<feature type="transmembrane region" description="Helical" evidence="10">
    <location>
        <begin position="166"/>
        <end position="184"/>
    </location>
</feature>
<dbReference type="InterPro" id="IPR039421">
    <property type="entry name" value="Type_1_exporter"/>
</dbReference>
<dbReference type="PANTHER" id="PTHR24221">
    <property type="entry name" value="ATP-BINDING CASSETTE SUB-FAMILY B"/>
    <property type="match status" value="1"/>
</dbReference>
<dbReference type="Gene3D" id="1.20.1560.10">
    <property type="entry name" value="ABC transporter type 1, transmembrane domain"/>
    <property type="match status" value="1"/>
</dbReference>
<dbReference type="EMBL" id="AEUD01000016">
    <property type="protein sequence ID" value="EGD53859.1"/>
    <property type="molecule type" value="Genomic_DNA"/>
</dbReference>
<feature type="transmembrane region" description="Helical" evidence="10">
    <location>
        <begin position="58"/>
        <end position="78"/>
    </location>
</feature>
<keyword evidence="4" id="KW-0547">Nucleotide-binding</keyword>
<keyword evidence="14" id="KW-1185">Reference proteome</keyword>
<dbReference type="PROSITE" id="PS50929">
    <property type="entry name" value="ABC_TM1F"/>
    <property type="match status" value="1"/>
</dbReference>
<evidence type="ECO:0000256" key="2">
    <source>
        <dbReference type="ARBA" id="ARBA00022519"/>
    </source>
</evidence>
<dbReference type="AlphaFoldDB" id="F1YN54"/>
<dbReference type="GO" id="GO:0016887">
    <property type="term" value="F:ATP hydrolysis activity"/>
    <property type="evidence" value="ECO:0007669"/>
    <property type="project" value="InterPro"/>
</dbReference>
<sequence>MSADRSRDPMLAALAFTGMRGRALVVPVLLGVAGALSALGLAALSAWLITRAWQMPPVLYLSVAVTGVRALGISRGVFRYLERLATHDVALRAMADARTRVYRALSQGTAGYTVALRQSELMARTADDVDEIGNAVIRGLIPMVVGAVTSLAAVAIMAAVSVPAAVVLAVALLVSGVLAPWLAARGASKKVADAARAREEVAAAASSLLWHGPELAVGGVRGRVLAAVADADGRTARAENGGMRWQAAAQAVTPISMGASLIGAAIIAVQLASGLSGSLSDVASGTGVTPMVFGILLLLPLSSFETTAPLTEAGMAWESGRQAARRVLALVDGASDGRDRWPGEQRDPAIDRRPRTLTAESLVWGWTKPLGEIDLRVAPGERQVIVGPSGVGKSTLLMTLAGLLPPLAGTVDVDGAELRSGVCYFADDAHVFSTTLRENLRVARGDATDDELIAALECVGLGEWLGGLPEGLDERLTGGAGALSGGQRRRLLVARALLHPAPVVLLDEPTEHLDAPDAHRLLGLICGDLFGDRAVVVVTHQDVSSVDVPVVRL</sequence>
<dbReference type="STRING" id="644548.SCNU_16398"/>
<dbReference type="InterPro" id="IPR014223">
    <property type="entry name" value="ABC_CydC/D"/>
</dbReference>
<dbReference type="PROSITE" id="PS00211">
    <property type="entry name" value="ABC_TRANSPORTER_1"/>
    <property type="match status" value="1"/>
</dbReference>
<dbReference type="InterPro" id="IPR036640">
    <property type="entry name" value="ABC1_TM_sf"/>
</dbReference>
<evidence type="ECO:0000256" key="10">
    <source>
        <dbReference type="SAM" id="Phobius"/>
    </source>
</evidence>
<dbReference type="SMART" id="SM00382">
    <property type="entry name" value="AAA"/>
    <property type="match status" value="1"/>
</dbReference>
<feature type="transmembrane region" description="Helical" evidence="10">
    <location>
        <begin position="140"/>
        <end position="160"/>
    </location>
</feature>
<keyword evidence="6" id="KW-1278">Translocase</keyword>
<dbReference type="GO" id="GO:0034040">
    <property type="term" value="F:ATPase-coupled lipid transmembrane transporter activity"/>
    <property type="evidence" value="ECO:0007669"/>
    <property type="project" value="TreeGrafter"/>
</dbReference>
<dbReference type="SUPFAM" id="SSF52540">
    <property type="entry name" value="P-loop containing nucleoside triphosphate hydrolases"/>
    <property type="match status" value="1"/>
</dbReference>
<comment type="caution">
    <text evidence="13">The sequence shown here is derived from an EMBL/GenBank/DDBJ whole genome shotgun (WGS) entry which is preliminary data.</text>
</comment>
<comment type="similarity">
    <text evidence="9">Belongs to the ABC transporter superfamily. Siderophore-Fe(3+) uptake transporter (SIUT) (TC 3.A.1.21) family.</text>
</comment>
<keyword evidence="7 10" id="KW-1133">Transmembrane helix</keyword>
<feature type="transmembrane region" description="Helical" evidence="10">
    <location>
        <begin position="282"/>
        <end position="301"/>
    </location>
</feature>
<keyword evidence="3 10" id="KW-0812">Transmembrane</keyword>
<feature type="domain" description="ABC transmembrane type-1" evidence="12">
    <location>
        <begin position="28"/>
        <end position="322"/>
    </location>
</feature>